<name>A0AAD5UAS4_9FUNG</name>
<dbReference type="InterPro" id="IPR055905">
    <property type="entry name" value="DUF7482"/>
</dbReference>
<evidence type="ECO:0000259" key="2">
    <source>
        <dbReference type="Pfam" id="PF24298"/>
    </source>
</evidence>
<accession>A0AAD5UAS4</accession>
<feature type="domain" description="DUF7482" evidence="2">
    <location>
        <begin position="51"/>
        <end position="171"/>
    </location>
</feature>
<evidence type="ECO:0000313" key="4">
    <source>
        <dbReference type="Proteomes" id="UP001210925"/>
    </source>
</evidence>
<reference evidence="3" key="1">
    <citation type="submission" date="2020-05" db="EMBL/GenBank/DDBJ databases">
        <title>Phylogenomic resolution of chytrid fungi.</title>
        <authorList>
            <person name="Stajich J.E."/>
            <person name="Amses K."/>
            <person name="Simmons R."/>
            <person name="Seto K."/>
            <person name="Myers J."/>
            <person name="Bonds A."/>
            <person name="Quandt C.A."/>
            <person name="Barry K."/>
            <person name="Liu P."/>
            <person name="Grigoriev I."/>
            <person name="Longcore J.E."/>
            <person name="James T.Y."/>
        </authorList>
    </citation>
    <scope>NUCLEOTIDE SEQUENCE</scope>
    <source>
        <strain evidence="3">PLAUS21</strain>
    </source>
</reference>
<keyword evidence="1" id="KW-0732">Signal</keyword>
<evidence type="ECO:0000313" key="3">
    <source>
        <dbReference type="EMBL" id="KAJ3252733.1"/>
    </source>
</evidence>
<organism evidence="3 4">
    <name type="scientific">Boothiomyces macroporosus</name>
    <dbReference type="NCBI Taxonomy" id="261099"/>
    <lineage>
        <taxon>Eukaryota</taxon>
        <taxon>Fungi</taxon>
        <taxon>Fungi incertae sedis</taxon>
        <taxon>Chytridiomycota</taxon>
        <taxon>Chytridiomycota incertae sedis</taxon>
        <taxon>Chytridiomycetes</taxon>
        <taxon>Rhizophydiales</taxon>
        <taxon>Terramycetaceae</taxon>
        <taxon>Boothiomyces</taxon>
    </lineage>
</organism>
<protein>
    <recommendedName>
        <fullName evidence="2">DUF7482 domain-containing protein</fullName>
    </recommendedName>
</protein>
<feature type="chain" id="PRO_5041946928" description="DUF7482 domain-containing protein" evidence="1">
    <location>
        <begin position="20"/>
        <end position="295"/>
    </location>
</feature>
<evidence type="ECO:0000256" key="1">
    <source>
        <dbReference type="SAM" id="SignalP"/>
    </source>
</evidence>
<proteinExistence type="predicted"/>
<gene>
    <name evidence="3" type="ORF">HK103_001288</name>
</gene>
<sequence>MKYTTPMKSIFLLFAAAFAAEPTTYFNTGLTSQVYSRNDGWAEDKAIKVYTFTNPMNGTAQTGLVAAPIYVFRRDTDPKSTPVQKNLIPVAPGDPGYSDLWNVTVVTVPANVTDVITSYSQLATLITSKQVTLSYPNVLVNCPVVHQNSTLDTPSDAKDVTGYYNGQLVHYFDFGVNGAGNGNNNLEKVYVILDSTGNPSGNHVFPGIPGEDGYTAFWYVTTVTTKPGYVANTITSSGATSQGTQNVKMPLTIVNCPVVFVSNSSNGSTNTMTGTTKNGASQFAPSFLALIALLL</sequence>
<dbReference type="Proteomes" id="UP001210925">
    <property type="component" value="Unassembled WGS sequence"/>
</dbReference>
<feature type="signal peptide" evidence="1">
    <location>
        <begin position="1"/>
        <end position="19"/>
    </location>
</feature>
<dbReference type="AlphaFoldDB" id="A0AAD5UAS4"/>
<dbReference type="EMBL" id="JADGKB010000131">
    <property type="protein sequence ID" value="KAJ3252733.1"/>
    <property type="molecule type" value="Genomic_DNA"/>
</dbReference>
<keyword evidence="4" id="KW-1185">Reference proteome</keyword>
<dbReference type="Pfam" id="PF24298">
    <property type="entry name" value="DUF7482"/>
    <property type="match status" value="1"/>
</dbReference>
<comment type="caution">
    <text evidence="3">The sequence shown here is derived from an EMBL/GenBank/DDBJ whole genome shotgun (WGS) entry which is preliminary data.</text>
</comment>